<dbReference type="AlphaFoldDB" id="A0A9P6B1C6"/>
<dbReference type="OrthoDB" id="3268450at2759"/>
<gene>
    <name evidence="1" type="ORF">BS47DRAFT_1341825</name>
</gene>
<dbReference type="EMBL" id="MU128948">
    <property type="protein sequence ID" value="KAF9515652.1"/>
    <property type="molecule type" value="Genomic_DNA"/>
</dbReference>
<sequence>MIIFGLGSGKLILAKQGHSLSPTILDWVLGCLYVLVSDLKGFIMLFIFTTLSGPQHLLDLGAWKMSVPRFGLGSSIRIM</sequence>
<organism evidence="1 2">
    <name type="scientific">Hydnum rufescens UP504</name>
    <dbReference type="NCBI Taxonomy" id="1448309"/>
    <lineage>
        <taxon>Eukaryota</taxon>
        <taxon>Fungi</taxon>
        <taxon>Dikarya</taxon>
        <taxon>Basidiomycota</taxon>
        <taxon>Agaricomycotina</taxon>
        <taxon>Agaricomycetes</taxon>
        <taxon>Cantharellales</taxon>
        <taxon>Hydnaceae</taxon>
        <taxon>Hydnum</taxon>
    </lineage>
</organism>
<protein>
    <submittedName>
        <fullName evidence="1">Uncharacterized protein</fullName>
    </submittedName>
</protein>
<reference evidence="1" key="1">
    <citation type="journal article" date="2020" name="Nat. Commun.">
        <title>Large-scale genome sequencing of mycorrhizal fungi provides insights into the early evolution of symbiotic traits.</title>
        <authorList>
            <person name="Miyauchi S."/>
            <person name="Kiss E."/>
            <person name="Kuo A."/>
            <person name="Drula E."/>
            <person name="Kohler A."/>
            <person name="Sanchez-Garcia M."/>
            <person name="Morin E."/>
            <person name="Andreopoulos B."/>
            <person name="Barry K.W."/>
            <person name="Bonito G."/>
            <person name="Buee M."/>
            <person name="Carver A."/>
            <person name="Chen C."/>
            <person name="Cichocki N."/>
            <person name="Clum A."/>
            <person name="Culley D."/>
            <person name="Crous P.W."/>
            <person name="Fauchery L."/>
            <person name="Girlanda M."/>
            <person name="Hayes R.D."/>
            <person name="Keri Z."/>
            <person name="LaButti K."/>
            <person name="Lipzen A."/>
            <person name="Lombard V."/>
            <person name="Magnuson J."/>
            <person name="Maillard F."/>
            <person name="Murat C."/>
            <person name="Nolan M."/>
            <person name="Ohm R.A."/>
            <person name="Pangilinan J."/>
            <person name="Pereira M.F."/>
            <person name="Perotto S."/>
            <person name="Peter M."/>
            <person name="Pfister S."/>
            <person name="Riley R."/>
            <person name="Sitrit Y."/>
            <person name="Stielow J.B."/>
            <person name="Szollosi G."/>
            <person name="Zifcakova L."/>
            <person name="Stursova M."/>
            <person name="Spatafora J.W."/>
            <person name="Tedersoo L."/>
            <person name="Vaario L.M."/>
            <person name="Yamada A."/>
            <person name="Yan M."/>
            <person name="Wang P."/>
            <person name="Xu J."/>
            <person name="Bruns T."/>
            <person name="Baldrian P."/>
            <person name="Vilgalys R."/>
            <person name="Dunand C."/>
            <person name="Henrissat B."/>
            <person name="Grigoriev I.V."/>
            <person name="Hibbett D."/>
            <person name="Nagy L.G."/>
            <person name="Martin F.M."/>
        </authorList>
    </citation>
    <scope>NUCLEOTIDE SEQUENCE</scope>
    <source>
        <strain evidence="1">UP504</strain>
    </source>
</reference>
<comment type="caution">
    <text evidence="1">The sequence shown here is derived from an EMBL/GenBank/DDBJ whole genome shotgun (WGS) entry which is preliminary data.</text>
</comment>
<keyword evidence="2" id="KW-1185">Reference proteome</keyword>
<accession>A0A9P6B1C6</accession>
<proteinExistence type="predicted"/>
<evidence type="ECO:0000313" key="1">
    <source>
        <dbReference type="EMBL" id="KAF9515652.1"/>
    </source>
</evidence>
<evidence type="ECO:0000313" key="2">
    <source>
        <dbReference type="Proteomes" id="UP000886523"/>
    </source>
</evidence>
<dbReference type="Proteomes" id="UP000886523">
    <property type="component" value="Unassembled WGS sequence"/>
</dbReference>
<name>A0A9P6B1C6_9AGAM</name>